<keyword evidence="3" id="KW-1185">Reference proteome</keyword>
<dbReference type="Proteomes" id="UP000255317">
    <property type="component" value="Unassembled WGS sequence"/>
</dbReference>
<reference evidence="2 3" key="1">
    <citation type="submission" date="2018-07" db="EMBL/GenBank/DDBJ databases">
        <title>Genomic Encyclopedia of Type Strains, Phase IV (KMG-IV): sequencing the most valuable type-strain genomes for metagenomic binning, comparative biology and taxonomic classification.</title>
        <authorList>
            <person name="Goeker M."/>
        </authorList>
    </citation>
    <scope>NUCLEOTIDE SEQUENCE [LARGE SCALE GENOMIC DNA]</scope>
    <source>
        <strain evidence="2 3">DSM 101478</strain>
    </source>
</reference>
<gene>
    <name evidence="2" type="ORF">C8D94_102408</name>
</gene>
<evidence type="ECO:0000313" key="2">
    <source>
        <dbReference type="EMBL" id="RDK87223.1"/>
    </source>
</evidence>
<dbReference type="RefSeq" id="WP_115123416.1">
    <property type="nucleotide sequence ID" value="NZ_QRAO01000002.1"/>
</dbReference>
<dbReference type="AlphaFoldDB" id="A0A370QFU5"/>
<comment type="caution">
    <text evidence="2">The sequence shown here is derived from an EMBL/GenBank/DDBJ whole genome shotgun (WGS) entry which is preliminary data.</text>
</comment>
<evidence type="ECO:0000259" key="1">
    <source>
        <dbReference type="Pfam" id="PF13521"/>
    </source>
</evidence>
<dbReference type="OrthoDB" id="5638848at2"/>
<dbReference type="InterPro" id="IPR038727">
    <property type="entry name" value="NadR/Ttd14_AAA_dom"/>
</dbReference>
<sequence>MKKTENAPKRIVIIGGPGSGKSTLIVALEKDGYPCMHEISRQVTLQAQKEGIDQLFLTNPILFSQKLLEGRLQQFKEAEEYKTGYLFYDRGLPDVPIYMDYLGTSYPDHFTETCKKHTYDTVFLLPPWEAIYEQDNERYEDFETAQKLYEFLKKGYRNFNYNPIEVPIGDIAQRKDFILQNLRTLF</sequence>
<name>A0A370QFU5_9FLAO</name>
<dbReference type="EMBL" id="QRAO01000002">
    <property type="protein sequence ID" value="RDK87223.1"/>
    <property type="molecule type" value="Genomic_DNA"/>
</dbReference>
<organism evidence="2 3">
    <name type="scientific">Marinirhabdus gelatinilytica</name>
    <dbReference type="NCBI Taxonomy" id="1703343"/>
    <lineage>
        <taxon>Bacteria</taxon>
        <taxon>Pseudomonadati</taxon>
        <taxon>Bacteroidota</taxon>
        <taxon>Flavobacteriia</taxon>
        <taxon>Flavobacteriales</taxon>
        <taxon>Flavobacteriaceae</taxon>
    </lineage>
</organism>
<evidence type="ECO:0000313" key="3">
    <source>
        <dbReference type="Proteomes" id="UP000255317"/>
    </source>
</evidence>
<proteinExistence type="predicted"/>
<feature type="domain" description="NadR/Ttd14 AAA" evidence="1">
    <location>
        <begin position="10"/>
        <end position="174"/>
    </location>
</feature>
<dbReference type="Gene3D" id="3.40.50.300">
    <property type="entry name" value="P-loop containing nucleotide triphosphate hydrolases"/>
    <property type="match status" value="1"/>
</dbReference>
<protein>
    <submittedName>
        <fullName evidence="2">Putative ATPase</fullName>
    </submittedName>
</protein>
<accession>A0A370QFU5</accession>
<dbReference type="InterPro" id="IPR027417">
    <property type="entry name" value="P-loop_NTPase"/>
</dbReference>
<dbReference type="SUPFAM" id="SSF52540">
    <property type="entry name" value="P-loop containing nucleoside triphosphate hydrolases"/>
    <property type="match status" value="1"/>
</dbReference>
<dbReference type="Pfam" id="PF13521">
    <property type="entry name" value="AAA_28"/>
    <property type="match status" value="1"/>
</dbReference>